<organism evidence="2 3">
    <name type="scientific">Riccia sorocarpa</name>
    <dbReference type="NCBI Taxonomy" id="122646"/>
    <lineage>
        <taxon>Eukaryota</taxon>
        <taxon>Viridiplantae</taxon>
        <taxon>Streptophyta</taxon>
        <taxon>Embryophyta</taxon>
        <taxon>Marchantiophyta</taxon>
        <taxon>Marchantiopsida</taxon>
        <taxon>Marchantiidae</taxon>
        <taxon>Marchantiales</taxon>
        <taxon>Ricciaceae</taxon>
        <taxon>Riccia</taxon>
    </lineage>
</organism>
<proteinExistence type="predicted"/>
<name>A0ABD3HYD5_9MARC</name>
<dbReference type="InterPro" id="IPR000073">
    <property type="entry name" value="AB_hydrolase_1"/>
</dbReference>
<gene>
    <name evidence="2" type="ORF">R1sor_010558</name>
</gene>
<dbReference type="Pfam" id="PF00561">
    <property type="entry name" value="Abhydrolase_1"/>
    <property type="match status" value="1"/>
</dbReference>
<keyword evidence="3" id="KW-1185">Reference proteome</keyword>
<dbReference type="EMBL" id="JBJQOH010000002">
    <property type="protein sequence ID" value="KAL3696482.1"/>
    <property type="molecule type" value="Genomic_DNA"/>
</dbReference>
<reference evidence="2 3" key="1">
    <citation type="submission" date="2024-09" db="EMBL/GenBank/DDBJ databases">
        <title>Chromosome-scale assembly of Riccia sorocarpa.</title>
        <authorList>
            <person name="Paukszto L."/>
        </authorList>
    </citation>
    <scope>NUCLEOTIDE SEQUENCE [LARGE SCALE GENOMIC DNA]</scope>
    <source>
        <strain evidence="2">LP-2024</strain>
        <tissue evidence="2">Aerial parts of the thallus</tissue>
    </source>
</reference>
<dbReference type="InterPro" id="IPR029058">
    <property type="entry name" value="AB_hydrolase_fold"/>
</dbReference>
<evidence type="ECO:0000313" key="2">
    <source>
        <dbReference type="EMBL" id="KAL3696482.1"/>
    </source>
</evidence>
<dbReference type="PANTHER" id="PTHR45763:SF46">
    <property type="entry name" value="AB HYDROLASE-1 DOMAIN-CONTAINING PROTEIN"/>
    <property type="match status" value="1"/>
</dbReference>
<dbReference type="AlphaFoldDB" id="A0ABD3HYD5"/>
<dbReference type="Proteomes" id="UP001633002">
    <property type="component" value="Unassembled WGS sequence"/>
</dbReference>
<dbReference type="SUPFAM" id="SSF53474">
    <property type="entry name" value="alpha/beta-Hydrolases"/>
    <property type="match status" value="1"/>
</dbReference>
<comment type="caution">
    <text evidence="2">The sequence shown here is derived from an EMBL/GenBank/DDBJ whole genome shotgun (WGS) entry which is preliminary data.</text>
</comment>
<feature type="domain" description="AB hydrolase-1" evidence="1">
    <location>
        <begin position="37"/>
        <end position="188"/>
    </location>
</feature>
<evidence type="ECO:0000313" key="3">
    <source>
        <dbReference type="Proteomes" id="UP001633002"/>
    </source>
</evidence>
<accession>A0ABD3HYD5</accession>
<protein>
    <recommendedName>
        <fullName evidence="1">AB hydrolase-1 domain-containing protein</fullName>
    </recommendedName>
</protein>
<sequence length="223" mass="25279">MGTLEEENGFKYVRLPDGRRICYREQGVSREEAKRQLLVLHGLGSSRLASMPGVSDTLLKAYGVRLVAIDRPGYGRSDIDENQTYKSTAQDVEHVADTLNMGEKFWLLGYSAGGGFSWACARYIPHRLAGVVLWAPVGCFHWEGISDEERSAMLNEMNISTRFMFGTLGRNIPNWAIRFYARYIVRPGLPWLKRLEQRVSEPDKNHLLIYGPGGWLLRLVANT</sequence>
<evidence type="ECO:0000259" key="1">
    <source>
        <dbReference type="Pfam" id="PF00561"/>
    </source>
</evidence>
<dbReference type="Gene3D" id="3.40.50.1820">
    <property type="entry name" value="alpha/beta hydrolase"/>
    <property type="match status" value="1"/>
</dbReference>
<dbReference type="PANTHER" id="PTHR45763">
    <property type="entry name" value="HYDROLASE, ALPHA/BETA FOLD FAMILY PROTEIN, EXPRESSED-RELATED"/>
    <property type="match status" value="1"/>
</dbReference>
<dbReference type="PRINTS" id="PR00111">
    <property type="entry name" value="ABHYDROLASE"/>
</dbReference>